<protein>
    <recommendedName>
        <fullName evidence="3">Type II secretion system protein</fullName>
    </recommendedName>
</protein>
<keyword evidence="2" id="KW-1185">Reference proteome</keyword>
<name>A0ABW7HFS9_9BURK</name>
<dbReference type="RefSeq" id="WP_394414315.1">
    <property type="nucleotide sequence ID" value="NZ_JBIGIC010000010.1"/>
</dbReference>
<gene>
    <name evidence="1" type="ORF">ACG04R_18920</name>
</gene>
<proteinExistence type="predicted"/>
<dbReference type="EMBL" id="JBIGIC010000010">
    <property type="protein sequence ID" value="MFG6488765.1"/>
    <property type="molecule type" value="Genomic_DNA"/>
</dbReference>
<evidence type="ECO:0008006" key="3">
    <source>
        <dbReference type="Google" id="ProtNLM"/>
    </source>
</evidence>
<evidence type="ECO:0000313" key="1">
    <source>
        <dbReference type="EMBL" id="MFG6488765.1"/>
    </source>
</evidence>
<comment type="caution">
    <text evidence="1">The sequence shown here is derived from an EMBL/GenBank/DDBJ whole genome shotgun (WGS) entry which is preliminary data.</text>
</comment>
<sequence>MLYVLMVLAVLAGTVSVVAQRWSDQVARAKELQLLRVGDAIAKALAAYQASTPGVDKRFPPRLEDLVLDLRFGNPRHHLRELYPDPMTGRPDWQLLRDSRGGIVGVRSSSDRPTWRRVPQRMDFVDLPAATRVSQWVFTPRMFP</sequence>
<accession>A0ABW7HFS9</accession>
<dbReference type="Proteomes" id="UP001606134">
    <property type="component" value="Unassembled WGS sequence"/>
</dbReference>
<reference evidence="1 2" key="1">
    <citation type="submission" date="2024-08" db="EMBL/GenBank/DDBJ databases">
        <authorList>
            <person name="Lu H."/>
        </authorList>
    </citation>
    <scope>NUCLEOTIDE SEQUENCE [LARGE SCALE GENOMIC DNA]</scope>
    <source>
        <strain evidence="1 2">BYS78W</strain>
    </source>
</reference>
<organism evidence="1 2">
    <name type="scientific">Pelomonas candidula</name>
    <dbReference type="NCBI Taxonomy" id="3299025"/>
    <lineage>
        <taxon>Bacteria</taxon>
        <taxon>Pseudomonadati</taxon>
        <taxon>Pseudomonadota</taxon>
        <taxon>Betaproteobacteria</taxon>
        <taxon>Burkholderiales</taxon>
        <taxon>Sphaerotilaceae</taxon>
        <taxon>Roseateles</taxon>
    </lineage>
</organism>
<evidence type="ECO:0000313" key="2">
    <source>
        <dbReference type="Proteomes" id="UP001606134"/>
    </source>
</evidence>